<gene>
    <name evidence="3" type="ORF">GCM10009332_17590</name>
</gene>
<keyword evidence="4" id="KW-1185">Reference proteome</keyword>
<feature type="domain" description="Spondin" evidence="2">
    <location>
        <begin position="53"/>
        <end position="170"/>
    </location>
</feature>
<dbReference type="EMBL" id="BMPZ01000003">
    <property type="protein sequence ID" value="GGI80725.1"/>
    <property type="molecule type" value="Genomic_DNA"/>
</dbReference>
<feature type="region of interest" description="Disordered" evidence="1">
    <location>
        <begin position="170"/>
        <end position="190"/>
    </location>
</feature>
<organism evidence="3 4">
    <name type="scientific">Shewanella gelidii</name>
    <dbReference type="NCBI Taxonomy" id="1642821"/>
    <lineage>
        <taxon>Bacteria</taxon>
        <taxon>Pseudomonadati</taxon>
        <taxon>Pseudomonadota</taxon>
        <taxon>Gammaproteobacteria</taxon>
        <taxon>Alteromonadales</taxon>
        <taxon>Shewanellaceae</taxon>
        <taxon>Shewanella</taxon>
    </lineage>
</organism>
<reference evidence="3" key="1">
    <citation type="journal article" date="2014" name="Int. J. Syst. Evol. Microbiol.">
        <title>Complete genome sequence of Corynebacterium casei LMG S-19264T (=DSM 44701T), isolated from a smear-ripened cheese.</title>
        <authorList>
            <consortium name="US DOE Joint Genome Institute (JGI-PGF)"/>
            <person name="Walter F."/>
            <person name="Albersmeier A."/>
            <person name="Kalinowski J."/>
            <person name="Ruckert C."/>
        </authorList>
    </citation>
    <scope>NUCLEOTIDE SEQUENCE</scope>
    <source>
        <strain evidence="3">JCM 30804</strain>
    </source>
</reference>
<comment type="caution">
    <text evidence="3">The sequence shown here is derived from an EMBL/GenBank/DDBJ whole genome shotgun (WGS) entry which is preliminary data.</text>
</comment>
<reference evidence="3" key="2">
    <citation type="submission" date="2020-09" db="EMBL/GenBank/DDBJ databases">
        <authorList>
            <person name="Sun Q."/>
            <person name="Ohkuma M."/>
        </authorList>
    </citation>
    <scope>NUCLEOTIDE SEQUENCE</scope>
    <source>
        <strain evidence="3">JCM 30804</strain>
    </source>
</reference>
<dbReference type="InterPro" id="IPR009465">
    <property type="entry name" value="Spondin_N"/>
</dbReference>
<accession>A0A917JSS8</accession>
<proteinExistence type="predicted"/>
<dbReference type="RefSeq" id="WP_188919925.1">
    <property type="nucleotide sequence ID" value="NZ_BMPZ01000003.1"/>
</dbReference>
<dbReference type="AlphaFoldDB" id="A0A917JSS8"/>
<dbReference type="PROSITE" id="PS51257">
    <property type="entry name" value="PROKAR_LIPOPROTEIN"/>
    <property type="match status" value="1"/>
</dbReference>
<sequence length="235" mass="23922">MAYSTFKYGATAFAVVASLTLVGCSDDDDQTPAPEPESFDYVVTVTNLTANQPFSPVAVVAHQADTPLWTAGMPASVALETLAESGDGSGLATETGVAALVSGSGIIAPGMSETINLSLTAAQVSNLSVVTMLVNTNDAFTGLGNYDISALAAGSMVKMRTITYDAGTENNSEAKGTIPGPADGGEGFNAARDDVNRVHSHPGVISADDGLSDSVLGASHRFDNPTMSVTIARSE</sequence>
<protein>
    <recommendedName>
        <fullName evidence="2">Spondin domain-containing protein</fullName>
    </recommendedName>
</protein>
<dbReference type="Proteomes" id="UP000613743">
    <property type="component" value="Unassembled WGS sequence"/>
</dbReference>
<dbReference type="InterPro" id="IPR038678">
    <property type="entry name" value="Spondin_N_sf"/>
</dbReference>
<name>A0A917JSS8_9GAMM</name>
<evidence type="ECO:0000313" key="4">
    <source>
        <dbReference type="Proteomes" id="UP000613743"/>
    </source>
</evidence>
<evidence type="ECO:0000313" key="3">
    <source>
        <dbReference type="EMBL" id="GGI80725.1"/>
    </source>
</evidence>
<dbReference type="NCBIfam" id="NF038123">
    <property type="entry name" value="NF038123_dom"/>
    <property type="match status" value="1"/>
</dbReference>
<evidence type="ECO:0000256" key="1">
    <source>
        <dbReference type="SAM" id="MobiDB-lite"/>
    </source>
</evidence>
<evidence type="ECO:0000259" key="2">
    <source>
        <dbReference type="Pfam" id="PF06468"/>
    </source>
</evidence>
<dbReference type="Gene3D" id="2.60.40.2130">
    <property type="entry name" value="F-spondin domain"/>
    <property type="match status" value="1"/>
</dbReference>
<dbReference type="Pfam" id="PF06468">
    <property type="entry name" value="Spond_N"/>
    <property type="match status" value="1"/>
</dbReference>